<proteinExistence type="predicted"/>
<protein>
    <submittedName>
        <fullName evidence="1">Uncharacterized protein</fullName>
    </submittedName>
</protein>
<evidence type="ECO:0000313" key="1">
    <source>
        <dbReference type="EMBL" id="GFH23863.1"/>
    </source>
</evidence>
<accession>A0A699ZMG6</accession>
<sequence length="80" mass="8492">MWSSGSRLSTRLTCVDVTGLELSLPVLGPAPSEPAKDVKAACPPQAWPKAVAAVQRLSPFLHPKQARGWTVAPKLGAMRC</sequence>
<dbReference type="EMBL" id="BLLF01002381">
    <property type="protein sequence ID" value="GFH23863.1"/>
    <property type="molecule type" value="Genomic_DNA"/>
</dbReference>
<comment type="caution">
    <text evidence="1">The sequence shown here is derived from an EMBL/GenBank/DDBJ whole genome shotgun (WGS) entry which is preliminary data.</text>
</comment>
<organism evidence="1 2">
    <name type="scientific">Haematococcus lacustris</name>
    <name type="common">Green alga</name>
    <name type="synonym">Haematococcus pluvialis</name>
    <dbReference type="NCBI Taxonomy" id="44745"/>
    <lineage>
        <taxon>Eukaryota</taxon>
        <taxon>Viridiplantae</taxon>
        <taxon>Chlorophyta</taxon>
        <taxon>core chlorophytes</taxon>
        <taxon>Chlorophyceae</taxon>
        <taxon>CS clade</taxon>
        <taxon>Chlamydomonadales</taxon>
        <taxon>Haematococcaceae</taxon>
        <taxon>Haematococcus</taxon>
    </lineage>
</organism>
<evidence type="ECO:0000313" key="2">
    <source>
        <dbReference type="Proteomes" id="UP000485058"/>
    </source>
</evidence>
<dbReference type="AlphaFoldDB" id="A0A699ZMG6"/>
<dbReference type="Proteomes" id="UP000485058">
    <property type="component" value="Unassembled WGS sequence"/>
</dbReference>
<reference evidence="1 2" key="1">
    <citation type="submission" date="2020-02" db="EMBL/GenBank/DDBJ databases">
        <title>Draft genome sequence of Haematococcus lacustris strain NIES-144.</title>
        <authorList>
            <person name="Morimoto D."/>
            <person name="Nakagawa S."/>
            <person name="Yoshida T."/>
            <person name="Sawayama S."/>
        </authorList>
    </citation>
    <scope>NUCLEOTIDE SEQUENCE [LARGE SCALE GENOMIC DNA]</scope>
    <source>
        <strain evidence="1 2">NIES-144</strain>
    </source>
</reference>
<name>A0A699ZMG6_HAELA</name>
<gene>
    <name evidence="1" type="ORF">HaLaN_21553</name>
</gene>
<keyword evidence="2" id="KW-1185">Reference proteome</keyword>